<proteinExistence type="predicted"/>
<dbReference type="Gene3D" id="3.40.630.30">
    <property type="match status" value="1"/>
</dbReference>
<feature type="region of interest" description="Disordered" evidence="1">
    <location>
        <begin position="45"/>
        <end position="73"/>
    </location>
</feature>
<dbReference type="GO" id="GO:0016746">
    <property type="term" value="F:acyltransferase activity"/>
    <property type="evidence" value="ECO:0007669"/>
    <property type="project" value="UniProtKB-KW"/>
</dbReference>
<accession>A0ABW4L7A9</accession>
<feature type="domain" description="N-acetyltransferase" evidence="2">
    <location>
        <begin position="8"/>
        <end position="201"/>
    </location>
</feature>
<comment type="caution">
    <text evidence="3">The sequence shown here is derived from an EMBL/GenBank/DDBJ whole genome shotgun (WGS) entry which is preliminary data.</text>
</comment>
<keyword evidence="4" id="KW-1185">Reference proteome</keyword>
<dbReference type="Pfam" id="PF00583">
    <property type="entry name" value="Acetyltransf_1"/>
    <property type="match status" value="1"/>
</dbReference>
<dbReference type="InterPro" id="IPR016181">
    <property type="entry name" value="Acyl_CoA_acyltransferase"/>
</dbReference>
<protein>
    <submittedName>
        <fullName evidence="3">GNAT family N-acetyltransferase</fullName>
        <ecNumber evidence="3">2.3.-.-</ecNumber>
    </submittedName>
</protein>
<evidence type="ECO:0000313" key="3">
    <source>
        <dbReference type="EMBL" id="MFD1717929.1"/>
    </source>
</evidence>
<dbReference type="RefSeq" id="WP_388005207.1">
    <property type="nucleotide sequence ID" value="NZ_JBHUEE010000004.1"/>
</dbReference>
<feature type="compositionally biased region" description="Basic and acidic residues" evidence="1">
    <location>
        <begin position="52"/>
        <end position="67"/>
    </location>
</feature>
<organism evidence="3 4">
    <name type="scientific">Georgenia deserti</name>
    <dbReference type="NCBI Taxonomy" id="2093781"/>
    <lineage>
        <taxon>Bacteria</taxon>
        <taxon>Bacillati</taxon>
        <taxon>Actinomycetota</taxon>
        <taxon>Actinomycetes</taxon>
        <taxon>Micrococcales</taxon>
        <taxon>Bogoriellaceae</taxon>
        <taxon>Georgenia</taxon>
    </lineage>
</organism>
<keyword evidence="3" id="KW-0012">Acyltransferase</keyword>
<sequence>MTTAEGIITVIPANEASWDDIQAVLGTRGTGALCQCQRYKLAPGESFAGSPAEERAHRLREQTDTGHPESSTTSGLLAYLGGLPVGWCAVEPRPHYTGLIRAFRVPWEGRFEDPTDPDVWALTCVFARARYRRRGVSRALVRAAVEYARQRGARALEGYPMTTTRAIAEELHVGTVRTFAEAGFREVSHPTPRSVVMRIDF</sequence>
<dbReference type="SUPFAM" id="SSF55729">
    <property type="entry name" value="Acyl-CoA N-acyltransferases (Nat)"/>
    <property type="match status" value="1"/>
</dbReference>
<dbReference type="Proteomes" id="UP001597277">
    <property type="component" value="Unassembled WGS sequence"/>
</dbReference>
<evidence type="ECO:0000256" key="1">
    <source>
        <dbReference type="SAM" id="MobiDB-lite"/>
    </source>
</evidence>
<keyword evidence="3" id="KW-0808">Transferase</keyword>
<evidence type="ECO:0000259" key="2">
    <source>
        <dbReference type="PROSITE" id="PS51186"/>
    </source>
</evidence>
<evidence type="ECO:0000313" key="4">
    <source>
        <dbReference type="Proteomes" id="UP001597277"/>
    </source>
</evidence>
<name>A0ABW4L7A9_9MICO</name>
<dbReference type="EC" id="2.3.-.-" evidence="3"/>
<dbReference type="CDD" id="cd04301">
    <property type="entry name" value="NAT_SF"/>
    <property type="match status" value="1"/>
</dbReference>
<reference evidence="4" key="1">
    <citation type="journal article" date="2019" name="Int. J. Syst. Evol. Microbiol.">
        <title>The Global Catalogue of Microorganisms (GCM) 10K type strain sequencing project: providing services to taxonomists for standard genome sequencing and annotation.</title>
        <authorList>
            <consortium name="The Broad Institute Genomics Platform"/>
            <consortium name="The Broad Institute Genome Sequencing Center for Infectious Disease"/>
            <person name="Wu L."/>
            <person name="Ma J."/>
        </authorList>
    </citation>
    <scope>NUCLEOTIDE SEQUENCE [LARGE SCALE GENOMIC DNA]</scope>
    <source>
        <strain evidence="4">JCM 17130</strain>
    </source>
</reference>
<dbReference type="InterPro" id="IPR000182">
    <property type="entry name" value="GNAT_dom"/>
</dbReference>
<dbReference type="PROSITE" id="PS51186">
    <property type="entry name" value="GNAT"/>
    <property type="match status" value="1"/>
</dbReference>
<dbReference type="EMBL" id="JBHUEE010000004">
    <property type="protein sequence ID" value="MFD1717929.1"/>
    <property type="molecule type" value="Genomic_DNA"/>
</dbReference>
<gene>
    <name evidence="3" type="ORF">ACFSE6_08790</name>
</gene>